<dbReference type="EnsemblPlants" id="Kaladp0674s0178.1.v1.1">
    <property type="protein sequence ID" value="Kaladp0674s0178.1.v1.1"/>
    <property type="gene ID" value="Kaladp0674s0178.v1.1"/>
</dbReference>
<organism evidence="1 2">
    <name type="scientific">Kalanchoe fedtschenkoi</name>
    <name type="common">Lavender scallops</name>
    <name type="synonym">South American air plant</name>
    <dbReference type="NCBI Taxonomy" id="63787"/>
    <lineage>
        <taxon>Eukaryota</taxon>
        <taxon>Viridiplantae</taxon>
        <taxon>Streptophyta</taxon>
        <taxon>Embryophyta</taxon>
        <taxon>Tracheophyta</taxon>
        <taxon>Spermatophyta</taxon>
        <taxon>Magnoliopsida</taxon>
        <taxon>eudicotyledons</taxon>
        <taxon>Gunneridae</taxon>
        <taxon>Pentapetalae</taxon>
        <taxon>Saxifragales</taxon>
        <taxon>Crassulaceae</taxon>
        <taxon>Kalanchoe</taxon>
    </lineage>
</organism>
<dbReference type="Gramene" id="Kaladp0674s0178.1.v1.1">
    <property type="protein sequence ID" value="Kaladp0674s0178.1.v1.1"/>
    <property type="gene ID" value="Kaladp0674s0178.v1.1"/>
</dbReference>
<dbReference type="EnsemblPlants" id="Kaladp0674s0178.3.v1.1">
    <property type="protein sequence ID" value="Kaladp0674s0178.3.v1.1"/>
    <property type="gene ID" value="Kaladp0674s0178.v1.1"/>
</dbReference>
<name>A0A7N0VFM0_KALFE</name>
<dbReference type="Proteomes" id="UP000594263">
    <property type="component" value="Unplaced"/>
</dbReference>
<proteinExistence type="predicted"/>
<dbReference type="Gramene" id="Kaladp0674s0178.2.v1.1">
    <property type="protein sequence ID" value="Kaladp0674s0178.2.v1.1"/>
    <property type="gene ID" value="Kaladp0674s0178.v1.1"/>
</dbReference>
<protein>
    <submittedName>
        <fullName evidence="1">Uncharacterized protein</fullName>
    </submittedName>
</protein>
<keyword evidence="2" id="KW-1185">Reference proteome</keyword>
<sequence>MARKARSGSSEAKKTTLADLGDDELTYILKFVAESGARNLLVAMTVSKLFMERAKDSTVLRALELHEVEIWGQYLHKYQYLNGLVSLAAQAGNPTAQVKFAMILMLSCSRAVNRNPDYDWSQSATFMTQVSSEMARDGRGVYHYTFLRHFLCQCTPSSLSWGPHIKNYVRYYGKKLWVNDTRIARFREVGYLLRRSGEDWVALKHYLGIETDDYNISADQKIQFVDRYGCNNLTAEQIRELVMEYQRKGPAIDTESVLSVEFAELKKIAIQIFDEAFLSSQSQ</sequence>
<evidence type="ECO:0000313" key="2">
    <source>
        <dbReference type="Proteomes" id="UP000594263"/>
    </source>
</evidence>
<evidence type="ECO:0000313" key="1">
    <source>
        <dbReference type="EnsemblPlants" id="Kaladp0674s0178.1.v1.1"/>
    </source>
</evidence>
<accession>A0A7N0VFM0</accession>
<dbReference type="AlphaFoldDB" id="A0A7N0VFM0"/>
<reference evidence="1" key="1">
    <citation type="submission" date="2021-01" db="UniProtKB">
        <authorList>
            <consortium name="EnsemblPlants"/>
        </authorList>
    </citation>
    <scope>IDENTIFICATION</scope>
</reference>
<dbReference type="Gramene" id="Kaladp0674s0178.3.v1.1">
    <property type="protein sequence ID" value="Kaladp0674s0178.3.v1.1"/>
    <property type="gene ID" value="Kaladp0674s0178.v1.1"/>
</dbReference>
<dbReference type="EnsemblPlants" id="Kaladp0674s0178.2.v1.1">
    <property type="protein sequence ID" value="Kaladp0674s0178.2.v1.1"/>
    <property type="gene ID" value="Kaladp0674s0178.v1.1"/>
</dbReference>